<dbReference type="AlphaFoldDB" id="A0A953N8R6"/>
<gene>
    <name evidence="4" type="ORF">KZZ10_05525</name>
</gene>
<dbReference type="Proteomes" id="UP000739565">
    <property type="component" value="Unassembled WGS sequence"/>
</dbReference>
<proteinExistence type="predicted"/>
<evidence type="ECO:0000259" key="3">
    <source>
        <dbReference type="Pfam" id="PF13439"/>
    </source>
</evidence>
<accession>A0A953N8R6</accession>
<dbReference type="SUPFAM" id="SSF53756">
    <property type="entry name" value="UDP-Glycosyltransferase/glycogen phosphorylase"/>
    <property type="match status" value="1"/>
</dbReference>
<dbReference type="GO" id="GO:0009103">
    <property type="term" value="P:lipopolysaccharide biosynthetic process"/>
    <property type="evidence" value="ECO:0007669"/>
    <property type="project" value="TreeGrafter"/>
</dbReference>
<dbReference type="PANTHER" id="PTHR46401:SF2">
    <property type="entry name" value="GLYCOSYLTRANSFERASE WBBK-RELATED"/>
    <property type="match status" value="1"/>
</dbReference>
<organism evidence="4 5">
    <name type="scientific">Zwartia hollandica</name>
    <dbReference type="NCBI Taxonomy" id="324606"/>
    <lineage>
        <taxon>Bacteria</taxon>
        <taxon>Pseudomonadati</taxon>
        <taxon>Pseudomonadota</taxon>
        <taxon>Betaproteobacteria</taxon>
        <taxon>Burkholderiales</taxon>
        <taxon>Alcaligenaceae</taxon>
        <taxon>Zwartia</taxon>
    </lineage>
</organism>
<evidence type="ECO:0000259" key="2">
    <source>
        <dbReference type="Pfam" id="PF00534"/>
    </source>
</evidence>
<keyword evidence="1" id="KW-0808">Transferase</keyword>
<evidence type="ECO:0000313" key="5">
    <source>
        <dbReference type="Proteomes" id="UP000739565"/>
    </source>
</evidence>
<name>A0A953N8R6_9BURK</name>
<dbReference type="Pfam" id="PF00534">
    <property type="entry name" value="Glycos_transf_1"/>
    <property type="match status" value="1"/>
</dbReference>
<evidence type="ECO:0000313" key="4">
    <source>
        <dbReference type="EMBL" id="MBZ1350098.1"/>
    </source>
</evidence>
<dbReference type="EMBL" id="JAHXRI010000006">
    <property type="protein sequence ID" value="MBZ1350098.1"/>
    <property type="molecule type" value="Genomic_DNA"/>
</dbReference>
<dbReference type="RefSeq" id="WP_259660494.1">
    <property type="nucleotide sequence ID" value="NZ_JAHXRI010000006.1"/>
</dbReference>
<evidence type="ECO:0000256" key="1">
    <source>
        <dbReference type="ARBA" id="ARBA00022679"/>
    </source>
</evidence>
<dbReference type="InterPro" id="IPR028098">
    <property type="entry name" value="Glyco_trans_4-like_N"/>
</dbReference>
<comment type="caution">
    <text evidence="4">The sequence shown here is derived from an EMBL/GenBank/DDBJ whole genome shotgun (WGS) entry which is preliminary data.</text>
</comment>
<dbReference type="Pfam" id="PF13439">
    <property type="entry name" value="Glyco_transf_4"/>
    <property type="match status" value="1"/>
</dbReference>
<protein>
    <submittedName>
        <fullName evidence="4">Glycosyltransferase family 4 protein</fullName>
    </submittedName>
</protein>
<keyword evidence="5" id="KW-1185">Reference proteome</keyword>
<sequence>MRIAFDHQAFCLQRTGGISRYFCELANAILLAHEELRIFAPLYRNIYLRKVQQSKVEGFWIKDYPPYTAGLCTNLVGAWANSKIKHWRPDVLHETYYSPTMSGNKKFPVVLSVFDMIGELNLMGNAHQVGDKKNSPKYRAVKRADHIICISKSTQRDLVELYDVPASKTSVIYLGGDALHSNATDCLTSNAPLSIDLHTPNRNEKPYLLYVGLREGYKNFVALLGAYAKSTRLSTDFDLVSFGAEPFNAHEQAEITRLGLSQDQVRHVHGADDVLIDLYRHASAFVYPSKYEGFGLPPLEAMGQSCPVVSSNTSSMPEVIGDAAEYFDPNNIDDMIYAMEQVVYSPSRTRDLIDRGRVRAKIFTWNRCAAETLLSYRAVSSRAG</sequence>
<dbReference type="Gene3D" id="3.40.50.2000">
    <property type="entry name" value="Glycogen Phosphorylase B"/>
    <property type="match status" value="2"/>
</dbReference>
<dbReference type="PANTHER" id="PTHR46401">
    <property type="entry name" value="GLYCOSYLTRANSFERASE WBBK-RELATED"/>
    <property type="match status" value="1"/>
</dbReference>
<dbReference type="CDD" id="cd03809">
    <property type="entry name" value="GT4_MtfB-like"/>
    <property type="match status" value="1"/>
</dbReference>
<feature type="domain" description="Glycosyltransferase subfamily 4-like N-terminal" evidence="3">
    <location>
        <begin position="16"/>
        <end position="175"/>
    </location>
</feature>
<reference evidence="4" key="1">
    <citation type="submission" date="2021-07" db="EMBL/GenBank/DDBJ databases">
        <title>New genus and species of the family Alcaligenaceae.</title>
        <authorList>
            <person name="Hahn M.W."/>
        </authorList>
    </citation>
    <scope>NUCLEOTIDE SEQUENCE</scope>
    <source>
        <strain evidence="4">LF4-65</strain>
    </source>
</reference>
<feature type="domain" description="Glycosyl transferase family 1" evidence="2">
    <location>
        <begin position="201"/>
        <end position="357"/>
    </location>
</feature>
<dbReference type="GO" id="GO:0016757">
    <property type="term" value="F:glycosyltransferase activity"/>
    <property type="evidence" value="ECO:0007669"/>
    <property type="project" value="InterPro"/>
</dbReference>
<dbReference type="InterPro" id="IPR001296">
    <property type="entry name" value="Glyco_trans_1"/>
</dbReference>